<accession>A0A0V1C6W8</accession>
<reference evidence="1 2" key="1">
    <citation type="submission" date="2015-01" db="EMBL/GenBank/DDBJ databases">
        <title>Evolution of Trichinella species and genotypes.</title>
        <authorList>
            <person name="Korhonen P.K."/>
            <person name="Edoardo P."/>
            <person name="Giuseppe L.R."/>
            <person name="Gasser R.B."/>
        </authorList>
    </citation>
    <scope>NUCLEOTIDE SEQUENCE [LARGE SCALE GENOMIC DNA]</scope>
    <source>
        <strain evidence="1">ISS120</strain>
    </source>
</reference>
<organism evidence="1 2">
    <name type="scientific">Trichinella britovi</name>
    <name type="common">Parasitic roundworm</name>
    <dbReference type="NCBI Taxonomy" id="45882"/>
    <lineage>
        <taxon>Eukaryota</taxon>
        <taxon>Metazoa</taxon>
        <taxon>Ecdysozoa</taxon>
        <taxon>Nematoda</taxon>
        <taxon>Enoplea</taxon>
        <taxon>Dorylaimia</taxon>
        <taxon>Trichinellida</taxon>
        <taxon>Trichinellidae</taxon>
        <taxon>Trichinella</taxon>
    </lineage>
</organism>
<evidence type="ECO:0000313" key="2">
    <source>
        <dbReference type="Proteomes" id="UP000054653"/>
    </source>
</evidence>
<evidence type="ECO:0000313" key="1">
    <source>
        <dbReference type="EMBL" id="KRY45067.1"/>
    </source>
</evidence>
<gene>
    <name evidence="1" type="ORF">T03_14881</name>
</gene>
<keyword evidence="2" id="KW-1185">Reference proteome</keyword>
<dbReference type="Proteomes" id="UP000054653">
    <property type="component" value="Unassembled WGS sequence"/>
</dbReference>
<dbReference type="AlphaFoldDB" id="A0A0V1C6W8"/>
<sequence length="106" mass="12106">MKFCKATSVGRVPNRLDVWGGGVGEYAREWLMEVAIGLFRRYKESLTCFCVRCGIEQQSNTFRCLQSHLFTVNFGFIPRYVDVAVTRLLSYQATAMIHFLASVLKT</sequence>
<proteinExistence type="predicted"/>
<comment type="caution">
    <text evidence="1">The sequence shown here is derived from an EMBL/GenBank/DDBJ whole genome shotgun (WGS) entry which is preliminary data.</text>
</comment>
<protein>
    <submittedName>
        <fullName evidence="1">Uncharacterized protein</fullName>
    </submittedName>
</protein>
<dbReference type="EMBL" id="JYDI01000418">
    <property type="protein sequence ID" value="KRY45067.1"/>
    <property type="molecule type" value="Genomic_DNA"/>
</dbReference>
<name>A0A0V1C6W8_TRIBR</name>